<evidence type="ECO:0000313" key="1">
    <source>
        <dbReference type="EMBL" id="KAA5543064.1"/>
    </source>
</evidence>
<proteinExistence type="predicted"/>
<dbReference type="Proteomes" id="UP000324479">
    <property type="component" value="Unassembled WGS sequence"/>
</dbReference>
<reference evidence="1 2" key="1">
    <citation type="submission" date="2019-08" db="EMBL/GenBank/DDBJ databases">
        <authorList>
            <person name="Dhanesh K."/>
            <person name="Kumar G."/>
            <person name="Sasikala C."/>
            <person name="Venkata Ramana C."/>
        </authorList>
    </citation>
    <scope>NUCLEOTIDE SEQUENCE [LARGE SCALE GENOMIC DNA]</scope>
    <source>
        <strain evidence="1 2">JC645</strain>
    </source>
</reference>
<keyword evidence="2" id="KW-1185">Reference proteome</keyword>
<name>A0A5M6D6B2_9BACT</name>
<evidence type="ECO:0000313" key="2">
    <source>
        <dbReference type="Proteomes" id="UP000324479"/>
    </source>
</evidence>
<dbReference type="AlphaFoldDB" id="A0A5M6D6B2"/>
<dbReference type="EMBL" id="VWOX01000006">
    <property type="protein sequence ID" value="KAA5543064.1"/>
    <property type="molecule type" value="Genomic_DNA"/>
</dbReference>
<sequence length="251" mass="29785">MMNTTQLKSFNSSGIEAFCKFLQSQRENAEGPTRDELLEDGSLIEETGFGIDIENRTFRTRRDAANYFHDRFRSISAEQLRRDAGLWSWLSLYYFDQVCPVADGCRRIRNDYTYVYMPNQSIYYYRHLLFIAWYVRFVTPKHNRLFLDTSLHRLDKFTTEVMKRLYLTRIPCVFEVLDRLYWDTSEDGPRKGVITPNRMVAGDLMHRFPTRIRQLEKTYDLLSLTADQLIELLGKEFSRFDRLSTATPMVV</sequence>
<dbReference type="RefSeq" id="WP_150076728.1">
    <property type="nucleotide sequence ID" value="NZ_VWOX01000006.1"/>
</dbReference>
<protein>
    <submittedName>
        <fullName evidence="1">Uncharacterized protein</fullName>
    </submittedName>
</protein>
<accession>A0A5M6D6B2</accession>
<organism evidence="1 2">
    <name type="scientific">Roseiconus nitratireducens</name>
    <dbReference type="NCBI Taxonomy" id="2605748"/>
    <lineage>
        <taxon>Bacteria</taxon>
        <taxon>Pseudomonadati</taxon>
        <taxon>Planctomycetota</taxon>
        <taxon>Planctomycetia</taxon>
        <taxon>Pirellulales</taxon>
        <taxon>Pirellulaceae</taxon>
        <taxon>Roseiconus</taxon>
    </lineage>
</organism>
<comment type="caution">
    <text evidence="1">The sequence shown here is derived from an EMBL/GenBank/DDBJ whole genome shotgun (WGS) entry which is preliminary data.</text>
</comment>
<gene>
    <name evidence="1" type="ORF">FYK55_12295</name>
</gene>